<organism evidence="1 2">
    <name type="scientific">Diaporthe australafricana</name>
    <dbReference type="NCBI Taxonomy" id="127596"/>
    <lineage>
        <taxon>Eukaryota</taxon>
        <taxon>Fungi</taxon>
        <taxon>Dikarya</taxon>
        <taxon>Ascomycota</taxon>
        <taxon>Pezizomycotina</taxon>
        <taxon>Sordariomycetes</taxon>
        <taxon>Sordariomycetidae</taxon>
        <taxon>Diaporthales</taxon>
        <taxon>Diaporthaceae</taxon>
        <taxon>Diaporthe</taxon>
    </lineage>
</organism>
<dbReference type="Gene3D" id="1.20.910.10">
    <property type="entry name" value="Heme oxygenase-like"/>
    <property type="match status" value="1"/>
</dbReference>
<evidence type="ECO:0000313" key="1">
    <source>
        <dbReference type="EMBL" id="KAL1846681.1"/>
    </source>
</evidence>
<dbReference type="PANTHER" id="PTHR41813:SF2">
    <property type="entry name" value="REGULATOR PAB1642, PUTATIVE (AFU_ORTHOLOGUE AFUA_3G11955)-RELATED"/>
    <property type="match status" value="1"/>
</dbReference>
<dbReference type="CDD" id="cd19357">
    <property type="entry name" value="TenA_E_At3g16990-like"/>
    <property type="match status" value="1"/>
</dbReference>
<dbReference type="SUPFAM" id="SSF48613">
    <property type="entry name" value="Heme oxygenase-like"/>
    <property type="match status" value="1"/>
</dbReference>
<evidence type="ECO:0008006" key="3">
    <source>
        <dbReference type="Google" id="ProtNLM"/>
    </source>
</evidence>
<proteinExistence type="predicted"/>
<evidence type="ECO:0000313" key="2">
    <source>
        <dbReference type="Proteomes" id="UP001583177"/>
    </source>
</evidence>
<keyword evidence="2" id="KW-1185">Reference proteome</keyword>
<dbReference type="EMBL" id="JAWRVE010000260">
    <property type="protein sequence ID" value="KAL1846681.1"/>
    <property type="molecule type" value="Genomic_DNA"/>
</dbReference>
<sequence>MTTSSFSLTTRLLGVDAPEYKAATEAPFLTAAGEGRVDKQTLGKWLANDRLYLHAYIKAVGRTLSVIDLPQTTPESATEAAPETRFVDWLFSTLTALRREERLFIDAARTYGLPIDLETMNTTEGGREVQRVPGTAKLPGLVMFEKLFGSLHPAASVDRSLPLPWLEAAVVFWGTEKTYSDAWTWAKSKQAGEADAGAGDADGGPLRNEFIPNWSNSEFSAFVDQLSGVIDHALADVLSVLGDDVKNSLLQRSEKVWRELVAAEKAFWPAAE</sequence>
<dbReference type="InterPro" id="IPR016084">
    <property type="entry name" value="Haem_Oase-like_multi-hlx"/>
</dbReference>
<dbReference type="Proteomes" id="UP001583177">
    <property type="component" value="Unassembled WGS sequence"/>
</dbReference>
<reference evidence="1 2" key="1">
    <citation type="journal article" date="2024" name="IMA Fungus">
        <title>IMA Genome - F19 : A genome assembly and annotation guide to empower mycologists, including annotated draft genome sequences of Ceratocystis pirilliformis, Diaporthe australafricana, Fusarium ophioides, Paecilomyces lecythidis, and Sporothrix stenoceras.</title>
        <authorList>
            <person name="Aylward J."/>
            <person name="Wilson A.M."/>
            <person name="Visagie C.M."/>
            <person name="Spraker J."/>
            <person name="Barnes I."/>
            <person name="Buitendag C."/>
            <person name="Ceriani C."/>
            <person name="Del Mar Angel L."/>
            <person name="du Plessis D."/>
            <person name="Fuchs T."/>
            <person name="Gasser K."/>
            <person name="Kramer D."/>
            <person name="Li W."/>
            <person name="Munsamy K."/>
            <person name="Piso A."/>
            <person name="Price J.L."/>
            <person name="Sonnekus B."/>
            <person name="Thomas C."/>
            <person name="van der Nest A."/>
            <person name="van Dijk A."/>
            <person name="van Heerden A."/>
            <person name="van Vuuren N."/>
            <person name="Yilmaz N."/>
            <person name="Duong T.A."/>
            <person name="van der Merwe N.A."/>
            <person name="Wingfield M.J."/>
            <person name="Wingfield B.D."/>
        </authorList>
    </citation>
    <scope>NUCLEOTIDE SEQUENCE [LARGE SCALE GENOMIC DNA]</scope>
    <source>
        <strain evidence="1 2">CMW 18300</strain>
    </source>
</reference>
<dbReference type="InterPro" id="IPR053261">
    <property type="entry name" value="Polyketide-peptide_reg"/>
</dbReference>
<protein>
    <recommendedName>
        <fullName evidence="3">Heme oxygenase-like protein</fullName>
    </recommendedName>
</protein>
<comment type="caution">
    <text evidence="1">The sequence shown here is derived from an EMBL/GenBank/DDBJ whole genome shotgun (WGS) entry which is preliminary data.</text>
</comment>
<accession>A0ABR3VW97</accession>
<name>A0ABR3VW97_9PEZI</name>
<gene>
    <name evidence="1" type="ORF">Daus18300_014169</name>
</gene>
<dbReference type="PANTHER" id="PTHR41813">
    <property type="entry name" value="REGULATOR PAB1642, PUTATIVE (AFU_ORTHOLOGUE AFUA_3G11955)-RELATED"/>
    <property type="match status" value="1"/>
</dbReference>